<evidence type="ECO:0000313" key="2">
    <source>
        <dbReference type="EMBL" id="KFM15738.1"/>
    </source>
</evidence>
<proteinExistence type="predicted"/>
<dbReference type="EMBL" id="JOTD01000097">
    <property type="protein sequence ID" value="KFM15738.1"/>
    <property type="molecule type" value="Genomic_DNA"/>
</dbReference>
<dbReference type="Gene3D" id="2.60.40.230">
    <property type="entry name" value="Neocarzinostatin-like"/>
    <property type="match status" value="1"/>
</dbReference>
<keyword evidence="3" id="KW-1185">Reference proteome</keyword>
<comment type="caution">
    <text evidence="2">The sequence shown here is derived from an EMBL/GenBank/DDBJ whole genome shotgun (WGS) entry which is preliminary data.</text>
</comment>
<accession>A0A087RQI4</accession>
<dbReference type="InterPro" id="IPR013783">
    <property type="entry name" value="Ig-like_fold"/>
</dbReference>
<keyword evidence="1" id="KW-0472">Membrane</keyword>
<reference evidence="2 3" key="1">
    <citation type="submission" date="2014-06" db="EMBL/GenBank/DDBJ databases">
        <authorList>
            <person name="Ngugi D.K."/>
            <person name="Blom J."/>
            <person name="Alam I."/>
            <person name="Rashid M."/>
            <person name="Baalawi W."/>
            <person name="Zhang G."/>
            <person name="Hikmawan T."/>
            <person name="Guan Y."/>
            <person name="Antunes A."/>
            <person name="Siam R."/>
            <person name="El-Dorry H."/>
            <person name="Bajic V."/>
            <person name="Stingl U."/>
        </authorList>
    </citation>
    <scope>NUCLEOTIDE SEQUENCE [LARGE SCALE GENOMIC DNA]</scope>
    <source>
        <strain evidence="2">SCGC RSA3</strain>
    </source>
</reference>
<dbReference type="Proteomes" id="UP000029383">
    <property type="component" value="Unassembled WGS sequence"/>
</dbReference>
<keyword evidence="1" id="KW-1133">Transmembrane helix</keyword>
<evidence type="ECO:0000313" key="3">
    <source>
        <dbReference type="Proteomes" id="UP000029383"/>
    </source>
</evidence>
<dbReference type="Gene3D" id="2.60.40.10">
    <property type="entry name" value="Immunoglobulins"/>
    <property type="match status" value="2"/>
</dbReference>
<feature type="transmembrane region" description="Helical" evidence="1">
    <location>
        <begin position="42"/>
        <end position="62"/>
    </location>
</feature>
<evidence type="ECO:0000256" key="1">
    <source>
        <dbReference type="SAM" id="Phobius"/>
    </source>
</evidence>
<organism evidence="2 3">
    <name type="scientific">Marine Group I thaumarchaeote SCGC RSA3</name>
    <dbReference type="NCBI Taxonomy" id="1503183"/>
    <lineage>
        <taxon>Archaea</taxon>
        <taxon>Nitrososphaerota</taxon>
        <taxon>Marine Group I</taxon>
    </lineage>
</organism>
<name>A0A087RQI4_9ARCH</name>
<protein>
    <submittedName>
        <fullName evidence="2">IPT/TIG domain protein</fullName>
    </submittedName>
</protein>
<keyword evidence="1" id="KW-0812">Transmembrane</keyword>
<sequence length="1781" mass="184365">MGMGKDTVKYCGNDRVAERDEFDVVIDGIDNLVSKHSRQITAIFLMSIMLLSVSVIPPYAVYAANETLLITADNPNLVLPPTTPSAQEVTLTFTRSNDWTSGTNSFTFDVFTDNPNLSFYVTGDGTGATDELLGTTVNFGDDATLTKDVTLKIKSSNSAFGSSKIYIDAMDVSTGSGGDILDAFFDINITVGDSSTPLITMNVTSAEIGDTIAIDAHNFAISETVTVTLTAPNGTTNTPALTSSSTDTDSNGDWGGTLVIPGGWSDGQTEVKLSTSSSFSEDFLTIFSGGGFSVSASPSTLNLAPPPDTDSTAVSETMKIGYSPYGGFSNKANFTINGLPPGITSHWSTNSYTTNNTFSSSVPIANTTFTNVDVWFTSDESTAFGDYPITVTGTDITDDAVFESVQATLSIPPPLASGTDQIQGSLSLSPSFADVGDTVTFSGNIGASLSDRAVSLTLDGNPLTTLPASITTSFSTSTTFSGSFVVPSGSSGALEVEATLTDDNFNTISLKENLSILSSTDSYTATMSPENLPVISPGTTSDTVTMTANGIAGKGSNTVDVCVWGLPMGVGVIFPDESSSLDPDMCSDEFTVPAGGTLSKSFQLKADSFAFPGPIMGSVDICNTSTWECKLFTLNSGISAPSGSGFASVFLSTNYAEAGDSLTVTASGFDGSETLTVSVLGNTIATKSASSGSATINLTLPSTLTPGFYPIKVTGGTSGTVAEAGLDVFSTSGTGSSSFNIALSPNSLPPMQQNSIPNQNTNMTITVDAFSGQSFTNDEATLTIYGLPSGVAGSFKVNSVQGSYSNSPSVTLDVSPGGQNKTTLSFNVDSFAMLGPFHASIDVDSGNDYQFKDFSTSILAPTGSGGMMNYFEGLSEGDQGFAMKELFSIGSVFVSPSSFMEGDTVTVTASGFNAGAEVDVSIMDSVGSHINITSSGTPVFDSSGSWSGKVSIPTTTNIIPGMSEIEVSDKAGREAESPVTILDSSSTFSLSVSPTNIPPMSAGTTSDVTFIVKGLSGKDPGAVYLEFPSGMPYGVTGCFDTNNQGNGVDCTNQSNFGDVPTSKLSPGLGGTSKTILKLDVDDYAQPGPVFLDVRAYTVSEGSDSTIYDVGDQEFYLPIDSNISPSSNFNAGFGTGGSTNFFGTEGSFKDFSTMQSDFATIYGADAFNAFTIAELFVSPTSGTAGDAITLTATGFQPGENVEKVYFGGTNMTIPKSQTFDSSGSKTFNFKIPSSFTDSGYYEVEVCSLTGMCAYSDFYIVDANDAFNAFSTPSMLPPINAGQITDAATITVKSLSGKSAGTVTLSIDYLPHDVTACFGSSTDCDESSEFSSAPVSTTLTPAVGGTSSAKLRYNIDEYVSPGPKFVDVIVTSSENSQQQMLFVDFDVMGKQDFFHDDFMNMFSGTGGEGGSAGMFSGGDYFNAYTIGSVSIKPASGKAGDQVTITASGFSASTEITELIFGDKTLPIPESANATNTSGVFTTKLAVPTGLSTGFHPIDICAEDGMCAYSDFNVIDANSKFTLELSQQFLSPFSAGEDSQQVSVTLKATKGNDPGEIDVEIPFLPPGVTAQFGSEGFSSNPSISLTTGVGGTNKTTLTFRADSYAPPGPLFAMIEALPTSGTMQSLPIDSSIGSKSNFGGFMMGAGSFMGDMSGDGFKDFSTMQNDFMGTYGNDAFNAFTIADLYVNPAAGATGTAVTLSATGFPPSAPISEIMFGDKNIPVPSGTTADASGSFSTTISVPTGLSGFQPIDLCTTNGMCAFSDFKISGANDVFIATASPWTCLC</sequence>
<gene>
    <name evidence="2" type="ORF">SCCGRSA3_02595</name>
</gene>